<feature type="transmembrane region" description="Helical" evidence="8">
    <location>
        <begin position="249"/>
        <end position="269"/>
    </location>
</feature>
<evidence type="ECO:0000256" key="1">
    <source>
        <dbReference type="ARBA" id="ARBA00004127"/>
    </source>
</evidence>
<dbReference type="Proteomes" id="UP000002190">
    <property type="component" value="Chromosome 2"/>
</dbReference>
<keyword evidence="6 8" id="KW-1133">Transmembrane helix</keyword>
<evidence type="ECO:0000256" key="5">
    <source>
        <dbReference type="ARBA" id="ARBA00022692"/>
    </source>
</evidence>
<organism evidence="9 10">
    <name type="scientific">Paraburkholderia atlantica</name>
    <dbReference type="NCBI Taxonomy" id="2654982"/>
    <lineage>
        <taxon>Bacteria</taxon>
        <taxon>Pseudomonadati</taxon>
        <taxon>Pseudomonadota</taxon>
        <taxon>Betaproteobacteria</taxon>
        <taxon>Burkholderiales</taxon>
        <taxon>Burkholderiaceae</taxon>
        <taxon>Paraburkholderia</taxon>
    </lineage>
</organism>
<keyword evidence="5 8" id="KW-0812">Transmembrane</keyword>
<evidence type="ECO:0000256" key="4">
    <source>
        <dbReference type="ARBA" id="ARBA00022596"/>
    </source>
</evidence>
<accession>D5WFG9</accession>
<comment type="similarity">
    <text evidence="2 8">Belongs to the NiCoT transporter (TC 2.A.52) family.</text>
</comment>
<comment type="subcellular location">
    <subcellularLocation>
        <location evidence="8">Cell membrane</location>
        <topology evidence="8">Multi-pass membrane protein</topology>
    </subcellularLocation>
    <subcellularLocation>
        <location evidence="1">Endomembrane system</location>
        <topology evidence="1">Multi-pass membrane protein</topology>
    </subcellularLocation>
</comment>
<evidence type="ECO:0000256" key="7">
    <source>
        <dbReference type="ARBA" id="ARBA00023136"/>
    </source>
</evidence>
<evidence type="ECO:0000313" key="10">
    <source>
        <dbReference type="Proteomes" id="UP000002190"/>
    </source>
</evidence>
<evidence type="ECO:0000256" key="6">
    <source>
        <dbReference type="ARBA" id="ARBA00022989"/>
    </source>
</evidence>
<gene>
    <name evidence="9" type="ordered locus">BC1002_5393</name>
</gene>
<feature type="transmembrane region" description="Helical" evidence="8">
    <location>
        <begin position="337"/>
        <end position="358"/>
    </location>
</feature>
<evidence type="ECO:0000256" key="3">
    <source>
        <dbReference type="ARBA" id="ARBA00022448"/>
    </source>
</evidence>
<dbReference type="KEGG" id="bge:BC1002_5393"/>
<sequence length="377" mass="40675">MPSDFRLKHSEARPSIALLPSTPAQGANLFALLVFIALLHIVGWGTLIMLVDPLHLSVGSKAFGIGVGLTAYTLGMRHAFDADHIAAIDNTTRKLAGEGKPAVSVGFWFSLGHSTIVFALTLLLALGVHSVAGYINRENSAFHALTSIVGTSVSGAFLYLIAAFNLVTLIDIVKLFRQLRHGHFDEASLDALSDRRGFLNRLLAPFMRIVSKSAHMYIVGLLFGLGFDTATEIALLVITGSGAASGLPWYATLCLPVLFAAGMLLFDTLDGSFMNVAYGWALSRPVRKIYYNIVVTSLSIGVALLIGTLEILGLFRERLDLHHGAFAWLAELDLDEIGFAIAGLFVATWLVSIAIWKLGRVEEKWAPRAQSAAASRD</sequence>
<dbReference type="PANTHER" id="PTHR31611:SF0">
    <property type="entry name" value="HIGH-AFFINITY NICKEL TRANSPORT PROTEIN NIC1"/>
    <property type="match status" value="1"/>
</dbReference>
<proteinExistence type="inferred from homology"/>
<dbReference type="GeneID" id="301096574"/>
<feature type="transmembrane region" description="Helical" evidence="8">
    <location>
        <begin position="29"/>
        <end position="51"/>
    </location>
</feature>
<keyword evidence="3 8" id="KW-0813">Transport</keyword>
<dbReference type="AlphaFoldDB" id="D5WFG9"/>
<name>D5WFG9_PARAM</name>
<evidence type="ECO:0000256" key="8">
    <source>
        <dbReference type="RuleBase" id="RU362101"/>
    </source>
</evidence>
<dbReference type="GO" id="GO:0015099">
    <property type="term" value="F:nickel cation transmembrane transporter activity"/>
    <property type="evidence" value="ECO:0007669"/>
    <property type="project" value="UniProtKB-UniRule"/>
</dbReference>
<dbReference type="InterPro" id="IPR004688">
    <property type="entry name" value="Ni/Co_transpt"/>
</dbReference>
<keyword evidence="7 8" id="KW-0472">Membrane</keyword>
<dbReference type="InterPro" id="IPR011541">
    <property type="entry name" value="Ni/Co_transpt_high_affinity"/>
</dbReference>
<feature type="transmembrane region" description="Helical" evidence="8">
    <location>
        <begin position="141"/>
        <end position="170"/>
    </location>
</feature>
<feature type="transmembrane region" description="Helical" evidence="8">
    <location>
        <begin position="216"/>
        <end position="237"/>
    </location>
</feature>
<dbReference type="HOGENOM" id="CLU_036094_2_1_4"/>
<dbReference type="eggNOG" id="COG3376">
    <property type="taxonomic scope" value="Bacteria"/>
</dbReference>
<dbReference type="Pfam" id="PF03824">
    <property type="entry name" value="NicO"/>
    <property type="match status" value="1"/>
</dbReference>
<evidence type="ECO:0000256" key="2">
    <source>
        <dbReference type="ARBA" id="ARBA00010892"/>
    </source>
</evidence>
<protein>
    <recommendedName>
        <fullName evidence="8">Nickel/cobalt efflux system</fullName>
    </recommendedName>
</protein>
<keyword evidence="4" id="KW-0533">Nickel</keyword>
<feature type="transmembrane region" description="Helical" evidence="8">
    <location>
        <begin position="289"/>
        <end position="315"/>
    </location>
</feature>
<dbReference type="EMBL" id="CP002014">
    <property type="protein sequence ID" value="ADG19323.1"/>
    <property type="molecule type" value="Genomic_DNA"/>
</dbReference>
<feature type="transmembrane region" description="Helical" evidence="8">
    <location>
        <begin position="116"/>
        <end position="135"/>
    </location>
</feature>
<dbReference type="PANTHER" id="PTHR31611">
    <property type="entry name" value="HIGH-AFFINITY NICKEL TRANSPORT PROTEIN NIC1"/>
    <property type="match status" value="1"/>
</dbReference>
<dbReference type="STRING" id="640511.BC1002_5393"/>
<dbReference type="NCBIfam" id="TIGR00802">
    <property type="entry name" value="nico"/>
    <property type="match status" value="1"/>
</dbReference>
<reference evidence="10" key="1">
    <citation type="submission" date="2010-04" db="EMBL/GenBank/DDBJ databases">
        <title>Complete sequence of chromosome 2 of Burkholderia sp. CCGE1002.</title>
        <authorList>
            <consortium name="US DOE Joint Genome Institute"/>
            <person name="Lucas S."/>
            <person name="Copeland A."/>
            <person name="Lapidus A."/>
            <person name="Cheng J.-F."/>
            <person name="Bruce D."/>
            <person name="Goodwin L."/>
            <person name="Pitluck S."/>
            <person name="Chertkov O."/>
            <person name="Detter J.C."/>
            <person name="Han C."/>
            <person name="Tapia R."/>
            <person name="Land M."/>
            <person name="Hauser L."/>
            <person name="Kyrpides N."/>
            <person name="Ovchinnikova G."/>
            <person name="Martinez-Romero E."/>
            <person name="Hernandez M.A.R."/>
            <person name="Tiedje J.M."/>
            <person name="Woyke T."/>
        </authorList>
    </citation>
    <scope>NUCLEOTIDE SEQUENCE [LARGE SCALE GENOMIC DNA]</scope>
    <source>
        <strain evidence="10">CCGE1002</strain>
    </source>
</reference>
<dbReference type="GO" id="GO:0012505">
    <property type="term" value="C:endomembrane system"/>
    <property type="evidence" value="ECO:0007669"/>
    <property type="project" value="UniProtKB-SubCell"/>
</dbReference>
<dbReference type="GO" id="GO:0005886">
    <property type="term" value="C:plasma membrane"/>
    <property type="evidence" value="ECO:0007669"/>
    <property type="project" value="UniProtKB-SubCell"/>
</dbReference>
<reference evidence="9 10" key="2">
    <citation type="journal article" date="2012" name="J. Bacteriol.">
        <title>Genome Sequences of Burkholderia sp. Strains CCGE1002 and H160, Isolated from Legume Nodules in Mexico and Brazil.</title>
        <authorList>
            <person name="Ormeno-Orrillo E."/>
            <person name="Rogel M.A."/>
            <person name="Chueire L.M."/>
            <person name="Tiedje J.M."/>
            <person name="Martinez-Romero E."/>
            <person name="Hungria M."/>
        </authorList>
    </citation>
    <scope>NUCLEOTIDE SEQUENCE [LARGE SCALE GENOMIC DNA]</scope>
    <source>
        <strain evidence="9 10">CCGE1002</strain>
    </source>
</reference>
<dbReference type="RefSeq" id="WP_013093114.1">
    <property type="nucleotide sequence ID" value="NC_014118.1"/>
</dbReference>
<evidence type="ECO:0000313" key="9">
    <source>
        <dbReference type="EMBL" id="ADG19323.1"/>
    </source>
</evidence>